<organism evidence="2 3">
    <name type="scientific">Setomelanomma holmii</name>
    <dbReference type="NCBI Taxonomy" id="210430"/>
    <lineage>
        <taxon>Eukaryota</taxon>
        <taxon>Fungi</taxon>
        <taxon>Dikarya</taxon>
        <taxon>Ascomycota</taxon>
        <taxon>Pezizomycotina</taxon>
        <taxon>Dothideomycetes</taxon>
        <taxon>Pleosporomycetidae</taxon>
        <taxon>Pleosporales</taxon>
        <taxon>Pleosporineae</taxon>
        <taxon>Phaeosphaeriaceae</taxon>
        <taxon>Setomelanomma</taxon>
    </lineage>
</organism>
<evidence type="ECO:0000313" key="3">
    <source>
        <dbReference type="Proteomes" id="UP000799777"/>
    </source>
</evidence>
<dbReference type="OrthoDB" id="3798608at2759"/>
<reference evidence="2" key="1">
    <citation type="journal article" date="2020" name="Stud. Mycol.">
        <title>101 Dothideomycetes genomes: a test case for predicting lifestyles and emergence of pathogens.</title>
        <authorList>
            <person name="Haridas S."/>
            <person name="Albert R."/>
            <person name="Binder M."/>
            <person name="Bloem J."/>
            <person name="Labutti K."/>
            <person name="Salamov A."/>
            <person name="Andreopoulos B."/>
            <person name="Baker S."/>
            <person name="Barry K."/>
            <person name="Bills G."/>
            <person name="Bluhm B."/>
            <person name="Cannon C."/>
            <person name="Castanera R."/>
            <person name="Culley D."/>
            <person name="Daum C."/>
            <person name="Ezra D."/>
            <person name="Gonzalez J."/>
            <person name="Henrissat B."/>
            <person name="Kuo A."/>
            <person name="Liang C."/>
            <person name="Lipzen A."/>
            <person name="Lutzoni F."/>
            <person name="Magnuson J."/>
            <person name="Mondo S."/>
            <person name="Nolan M."/>
            <person name="Ohm R."/>
            <person name="Pangilinan J."/>
            <person name="Park H.-J."/>
            <person name="Ramirez L."/>
            <person name="Alfaro M."/>
            <person name="Sun H."/>
            <person name="Tritt A."/>
            <person name="Yoshinaga Y."/>
            <person name="Zwiers L.-H."/>
            <person name="Turgeon B."/>
            <person name="Goodwin S."/>
            <person name="Spatafora J."/>
            <person name="Crous P."/>
            <person name="Grigoriev I."/>
        </authorList>
    </citation>
    <scope>NUCLEOTIDE SEQUENCE</scope>
    <source>
        <strain evidence="2">CBS 110217</strain>
    </source>
</reference>
<feature type="compositionally biased region" description="Acidic residues" evidence="1">
    <location>
        <begin position="153"/>
        <end position="177"/>
    </location>
</feature>
<gene>
    <name evidence="2" type="ORF">EK21DRAFT_114437</name>
</gene>
<comment type="caution">
    <text evidence="2">The sequence shown here is derived from an EMBL/GenBank/DDBJ whole genome shotgun (WGS) entry which is preliminary data.</text>
</comment>
<evidence type="ECO:0000313" key="2">
    <source>
        <dbReference type="EMBL" id="KAF2027801.1"/>
    </source>
</evidence>
<sequence length="203" mass="23233">MVERDQDSALMVSAILRVLTFEKLHLSHTCCYRIFEEIDPYTDFDRPSPDEAKVIHELERAEIELLATLVEEFQTKWASYKKPFATFIKGVWRPRMREIRTGREMNKDLYETELVRMGVTLIEPGRWHKNEHGYHGNSDDSGTSSETGSENESSSDGEQDGWYTTDEEEEEEEEENGAESVHEAGEDDTSSAIAHGTGENLSH</sequence>
<feature type="compositionally biased region" description="Basic and acidic residues" evidence="1">
    <location>
        <begin position="127"/>
        <end position="138"/>
    </location>
</feature>
<protein>
    <submittedName>
        <fullName evidence="2">Uncharacterized protein</fullName>
    </submittedName>
</protein>
<dbReference type="Proteomes" id="UP000799777">
    <property type="component" value="Unassembled WGS sequence"/>
</dbReference>
<dbReference type="AlphaFoldDB" id="A0A9P4H702"/>
<proteinExistence type="predicted"/>
<feature type="region of interest" description="Disordered" evidence="1">
    <location>
        <begin position="127"/>
        <end position="203"/>
    </location>
</feature>
<feature type="compositionally biased region" description="Low complexity" evidence="1">
    <location>
        <begin position="139"/>
        <end position="152"/>
    </location>
</feature>
<name>A0A9P4H702_9PLEO</name>
<dbReference type="EMBL" id="ML978221">
    <property type="protein sequence ID" value="KAF2027801.1"/>
    <property type="molecule type" value="Genomic_DNA"/>
</dbReference>
<accession>A0A9P4H702</accession>
<evidence type="ECO:0000256" key="1">
    <source>
        <dbReference type="SAM" id="MobiDB-lite"/>
    </source>
</evidence>
<keyword evidence="3" id="KW-1185">Reference proteome</keyword>